<evidence type="ECO:0000256" key="1">
    <source>
        <dbReference type="SAM" id="MobiDB-lite"/>
    </source>
</evidence>
<gene>
    <name evidence="3" type="ORF">CDL12_17952</name>
</gene>
<feature type="region of interest" description="Disordered" evidence="1">
    <location>
        <begin position="27"/>
        <end position="61"/>
    </location>
</feature>
<keyword evidence="4" id="KW-1185">Reference proteome</keyword>
<protein>
    <submittedName>
        <fullName evidence="3">Uncharacterized protein</fullName>
    </submittedName>
</protein>
<name>A0A2G9GW00_9LAMI</name>
<dbReference type="AlphaFoldDB" id="A0A2G9GW00"/>
<keyword evidence="2" id="KW-0732">Signal</keyword>
<feature type="signal peptide" evidence="2">
    <location>
        <begin position="1"/>
        <end position="22"/>
    </location>
</feature>
<organism evidence="3 4">
    <name type="scientific">Handroanthus impetiginosus</name>
    <dbReference type="NCBI Taxonomy" id="429701"/>
    <lineage>
        <taxon>Eukaryota</taxon>
        <taxon>Viridiplantae</taxon>
        <taxon>Streptophyta</taxon>
        <taxon>Embryophyta</taxon>
        <taxon>Tracheophyta</taxon>
        <taxon>Spermatophyta</taxon>
        <taxon>Magnoliopsida</taxon>
        <taxon>eudicotyledons</taxon>
        <taxon>Gunneridae</taxon>
        <taxon>Pentapetalae</taxon>
        <taxon>asterids</taxon>
        <taxon>lamiids</taxon>
        <taxon>Lamiales</taxon>
        <taxon>Bignoniaceae</taxon>
        <taxon>Crescentiina</taxon>
        <taxon>Tabebuia alliance</taxon>
        <taxon>Handroanthus</taxon>
    </lineage>
</organism>
<accession>A0A2G9GW00</accession>
<dbReference type="Proteomes" id="UP000231279">
    <property type="component" value="Unassembled WGS sequence"/>
</dbReference>
<comment type="caution">
    <text evidence="3">The sequence shown here is derived from an EMBL/GenBank/DDBJ whole genome shotgun (WGS) entry which is preliminary data.</text>
</comment>
<feature type="chain" id="PRO_5013762348" evidence="2">
    <location>
        <begin position="23"/>
        <end position="97"/>
    </location>
</feature>
<reference evidence="4" key="1">
    <citation type="journal article" date="2018" name="Gigascience">
        <title>Genome assembly of the Pink Ipe (Handroanthus impetiginosus, Bignoniaceae), a highly valued, ecologically keystone Neotropical timber forest tree.</title>
        <authorList>
            <person name="Silva-Junior O.B."/>
            <person name="Grattapaglia D."/>
            <person name="Novaes E."/>
            <person name="Collevatti R.G."/>
        </authorList>
    </citation>
    <scope>NUCLEOTIDE SEQUENCE [LARGE SCALE GENOMIC DNA]</scope>
    <source>
        <strain evidence="4">cv. UFG-1</strain>
    </source>
</reference>
<feature type="compositionally biased region" description="Gly residues" evidence="1">
    <location>
        <begin position="27"/>
        <end position="55"/>
    </location>
</feature>
<proteinExistence type="predicted"/>
<sequence>MKIRKFLLVAAILAVIVATSVAVQGGAAGGGRSGGGGGQGSSRGVTGLGGRGGGRGYRHRSAASPTASSIFAWCPRHSSQFCFLENLLFIFFTYSLI</sequence>
<evidence type="ECO:0000313" key="4">
    <source>
        <dbReference type="Proteomes" id="UP000231279"/>
    </source>
</evidence>
<dbReference type="EMBL" id="NKXS01003533">
    <property type="protein sequence ID" value="PIN09463.1"/>
    <property type="molecule type" value="Genomic_DNA"/>
</dbReference>
<evidence type="ECO:0000256" key="2">
    <source>
        <dbReference type="SAM" id="SignalP"/>
    </source>
</evidence>
<evidence type="ECO:0000313" key="3">
    <source>
        <dbReference type="EMBL" id="PIN09463.1"/>
    </source>
</evidence>